<accession>A0A9E7FFM0</accession>
<name>A0A9E7FFM0_9LILI</name>
<sequence length="135" mass="14833">MLNLAPWVSEAPEWRPVDNSVGLGLCWSCWYWCRDAFGVGVGAAFLLQVPASQGGGDRSGFFGFLRFRKREQVGSRKDFVIPGMFHLLESLMEGLCSLWGNKALCFRFVSTAGTAHLALSLNEKVSFLAAIGIDL</sequence>
<proteinExistence type="predicted"/>
<reference evidence="1" key="1">
    <citation type="submission" date="2022-05" db="EMBL/GenBank/DDBJ databases">
        <title>The Musa troglodytarum L. genome provides insights into the mechanism of non-climacteric behaviour and enrichment of carotenoids.</title>
        <authorList>
            <person name="Wang J."/>
        </authorList>
    </citation>
    <scope>NUCLEOTIDE SEQUENCE</scope>
    <source>
        <tissue evidence="1">Leaf</tissue>
    </source>
</reference>
<evidence type="ECO:0000313" key="2">
    <source>
        <dbReference type="Proteomes" id="UP001055439"/>
    </source>
</evidence>
<evidence type="ECO:0000313" key="1">
    <source>
        <dbReference type="EMBL" id="URD94316.1"/>
    </source>
</evidence>
<dbReference type="EMBL" id="CP097505">
    <property type="protein sequence ID" value="URD94316.1"/>
    <property type="molecule type" value="Genomic_DNA"/>
</dbReference>
<gene>
    <name evidence="1" type="ORF">MUK42_32739</name>
</gene>
<organism evidence="1 2">
    <name type="scientific">Musa troglodytarum</name>
    <name type="common">fe'i banana</name>
    <dbReference type="NCBI Taxonomy" id="320322"/>
    <lineage>
        <taxon>Eukaryota</taxon>
        <taxon>Viridiplantae</taxon>
        <taxon>Streptophyta</taxon>
        <taxon>Embryophyta</taxon>
        <taxon>Tracheophyta</taxon>
        <taxon>Spermatophyta</taxon>
        <taxon>Magnoliopsida</taxon>
        <taxon>Liliopsida</taxon>
        <taxon>Zingiberales</taxon>
        <taxon>Musaceae</taxon>
        <taxon>Musa</taxon>
    </lineage>
</organism>
<dbReference type="AlphaFoldDB" id="A0A9E7FFM0"/>
<dbReference type="Proteomes" id="UP001055439">
    <property type="component" value="Chromosome 3"/>
</dbReference>
<protein>
    <submittedName>
        <fullName evidence="1">Uncharacterized protein</fullName>
    </submittedName>
</protein>
<keyword evidence="2" id="KW-1185">Reference proteome</keyword>